<feature type="compositionally biased region" description="Basic and acidic residues" evidence="3">
    <location>
        <begin position="1"/>
        <end position="14"/>
    </location>
</feature>
<dbReference type="RefSeq" id="XP_026658548.1">
    <property type="nucleotide sequence ID" value="XM_026802747.2"/>
</dbReference>
<dbReference type="RefSeq" id="XP_008783151.1">
    <property type="nucleotide sequence ID" value="XM_008784929.4"/>
</dbReference>
<evidence type="ECO:0000313" key="6">
    <source>
        <dbReference type="RefSeq" id="XP_008783151.1"/>
    </source>
</evidence>
<reference evidence="5" key="1">
    <citation type="journal article" date="2019" name="Nat. Commun.">
        <title>Genome-wide association mapping of date palm fruit traits.</title>
        <authorList>
            <person name="Hazzouri K.M."/>
            <person name="Gros-Balthazard M."/>
            <person name="Flowers J.M."/>
            <person name="Copetti D."/>
            <person name="Lemansour A."/>
            <person name="Lebrun M."/>
            <person name="Masmoudi K."/>
            <person name="Ferrand S."/>
            <person name="Dhar M.I."/>
            <person name="Fresquez Z.A."/>
            <person name="Rosas U."/>
            <person name="Zhang J."/>
            <person name="Talag J."/>
            <person name="Lee S."/>
            <person name="Kudrna D."/>
            <person name="Powell R.F."/>
            <person name="Leitch I.J."/>
            <person name="Krueger R.R."/>
            <person name="Wing R.A."/>
            <person name="Amiri K.M.A."/>
            <person name="Purugganan M.D."/>
        </authorList>
    </citation>
    <scope>NUCLEOTIDE SEQUENCE [LARGE SCALE GENOMIC DNA]</scope>
    <source>
        <strain evidence="5">cv. Khalas</strain>
    </source>
</reference>
<dbReference type="Proteomes" id="UP000228380">
    <property type="component" value="Chromosome 8"/>
</dbReference>
<keyword evidence="5" id="KW-1185">Reference proteome</keyword>
<proteinExistence type="predicted"/>
<organism evidence="5 6">
    <name type="scientific">Phoenix dactylifera</name>
    <name type="common">Date palm</name>
    <dbReference type="NCBI Taxonomy" id="42345"/>
    <lineage>
        <taxon>Eukaryota</taxon>
        <taxon>Viridiplantae</taxon>
        <taxon>Streptophyta</taxon>
        <taxon>Embryophyta</taxon>
        <taxon>Tracheophyta</taxon>
        <taxon>Spermatophyta</taxon>
        <taxon>Magnoliopsida</taxon>
        <taxon>Liliopsida</taxon>
        <taxon>Arecaceae</taxon>
        <taxon>Coryphoideae</taxon>
        <taxon>Phoeniceae</taxon>
        <taxon>Phoenix</taxon>
    </lineage>
</organism>
<dbReference type="InterPro" id="IPR036612">
    <property type="entry name" value="KH_dom_type_1_sf"/>
</dbReference>
<dbReference type="SUPFAM" id="SSF101447">
    <property type="entry name" value="Formin homology 2 domain (FH2 domain)"/>
    <property type="match status" value="1"/>
</dbReference>
<evidence type="ECO:0000256" key="2">
    <source>
        <dbReference type="PROSITE-ProRule" id="PRU00117"/>
    </source>
</evidence>
<dbReference type="CDD" id="cd22459">
    <property type="entry name" value="KH-I_PEPPER_rpt1_like"/>
    <property type="match status" value="2"/>
</dbReference>
<feature type="region of interest" description="Disordered" evidence="3">
    <location>
        <begin position="1"/>
        <end position="83"/>
    </location>
</feature>
<feature type="compositionally biased region" description="Basic residues" evidence="3">
    <location>
        <begin position="33"/>
        <end position="44"/>
    </location>
</feature>
<feature type="region of interest" description="Disordered" evidence="3">
    <location>
        <begin position="322"/>
        <end position="345"/>
    </location>
</feature>
<feature type="domain" description="K Homology" evidence="4">
    <location>
        <begin position="88"/>
        <end position="169"/>
    </location>
</feature>
<feature type="compositionally biased region" description="Pro residues" evidence="3">
    <location>
        <begin position="49"/>
        <end position="60"/>
    </location>
</feature>
<feature type="compositionally biased region" description="Polar residues" evidence="3">
    <location>
        <begin position="332"/>
        <end position="345"/>
    </location>
</feature>
<feature type="domain" description="K Homology" evidence="4">
    <location>
        <begin position="629"/>
        <end position="699"/>
    </location>
</feature>
<gene>
    <name evidence="6 7" type="primary">LOC103702483</name>
</gene>
<dbReference type="KEGG" id="pda:103702483"/>
<reference evidence="6 7" key="2">
    <citation type="submission" date="2025-04" db="UniProtKB">
        <authorList>
            <consortium name="RefSeq"/>
        </authorList>
    </citation>
    <scope>IDENTIFICATION</scope>
    <source>
        <tissue evidence="6 7">Young leaves</tissue>
    </source>
</reference>
<dbReference type="OrthoDB" id="442947at2759"/>
<dbReference type="AlphaFoldDB" id="A0A8B7BQB5"/>
<dbReference type="GO" id="GO:0003723">
    <property type="term" value="F:RNA binding"/>
    <property type="evidence" value="ECO:0007669"/>
    <property type="project" value="UniProtKB-UniRule"/>
</dbReference>
<dbReference type="Gene3D" id="3.30.310.210">
    <property type="match status" value="1"/>
</dbReference>
<dbReference type="CDD" id="cd22460">
    <property type="entry name" value="KH-I_PEPPER_rpt2_like"/>
    <property type="match status" value="2"/>
</dbReference>
<dbReference type="InterPro" id="IPR004087">
    <property type="entry name" value="KH_dom"/>
</dbReference>
<evidence type="ECO:0000256" key="3">
    <source>
        <dbReference type="SAM" id="MobiDB-lite"/>
    </source>
</evidence>
<dbReference type="PROSITE" id="PS50084">
    <property type="entry name" value="KH_TYPE_1"/>
    <property type="match status" value="4"/>
</dbReference>
<dbReference type="Gene3D" id="3.30.1370.10">
    <property type="entry name" value="K Homology domain, type 1"/>
    <property type="match status" value="3"/>
</dbReference>
<name>A0A8B7BQB5_PHODC</name>
<evidence type="ECO:0000313" key="5">
    <source>
        <dbReference type="Proteomes" id="UP000228380"/>
    </source>
</evidence>
<dbReference type="SUPFAM" id="SSF54791">
    <property type="entry name" value="Eukaryotic type KH-domain (KH-domain type I)"/>
    <property type="match status" value="5"/>
</dbReference>
<sequence>MERSRSKRSYHYDPDSNSQSPPHRSKPRYDGGHHRRGNHHRRGGDRRAPPPPPPPPPPPATGAAAALPSSSSASSPKIQEGAAPPSAVTTFFRILCPDSKVGGVIGKSGSIIKTFRQETGAWINVHPLVPGDDERIIEAADNRRREPDGRPPQYSPAQEALVLIHERIVDAEFEYSGGGDEEDEYSGGGSGGGGGGWGGGGGERRRDRARVTTRLVVPRTHVGCLLGRGGKIIEQMRIETKTHIRILPRDQYTPQCVSTSEEVVQVVGEGNCVKKAVAIISSRLKESLHRDRGAFRGRLHSPDHYIPPDDEFANSTQHPLAVEESDLGPRSTVGQNRARINSYSSDPSGYAFDSDGNTLNDHSQSLSYEDLVFRILCPNDKVESVMGAPNGIIEMLRADIGVDVQVPDPVPGSDERIIIITSEEGPDDDLFPAQEALLHIQTHIVDLGPDKDNIITTRLLVPDTEIACLEGKDGSLSDIQKMTNANVQILPKEDLPPCALEADELVQIVGEIRAARNALVYVTAKLRSYLYRDTSAPKDMLPPSIAAPSHVGSIAGHESGSPIKASTREAYPGSDPPIAIYQNMHTATTAWQPKDTGGCASGSFEQEESNVNDEGRQSGVKRLNVPLITRSTLEVIIPRQAVPSLILRSGSKLAQISEMSGATVTLIEDRSELAEKVVQISGSPEQAERAQSLLQGFILSTQDDIPSS</sequence>
<dbReference type="SMART" id="SM00322">
    <property type="entry name" value="KH"/>
    <property type="match status" value="5"/>
</dbReference>
<protein>
    <submittedName>
        <fullName evidence="6 7">RNA-binding KH domain-containing protein RCF3</fullName>
    </submittedName>
</protein>
<accession>A0A8B7BQB5</accession>
<feature type="domain" description="K Homology" evidence="4">
    <location>
        <begin position="369"/>
        <end position="442"/>
    </location>
</feature>
<dbReference type="GeneID" id="103702483"/>
<evidence type="ECO:0000259" key="4">
    <source>
        <dbReference type="SMART" id="SM00322"/>
    </source>
</evidence>
<dbReference type="InterPro" id="IPR004088">
    <property type="entry name" value="KH_dom_type_1"/>
</dbReference>
<evidence type="ECO:0000256" key="1">
    <source>
        <dbReference type="ARBA" id="ARBA00022737"/>
    </source>
</evidence>
<evidence type="ECO:0000313" key="7">
    <source>
        <dbReference type="RefSeq" id="XP_026658548.1"/>
    </source>
</evidence>
<feature type="domain" description="K Homology" evidence="4">
    <location>
        <begin position="453"/>
        <end position="527"/>
    </location>
</feature>
<feature type="region of interest" description="Disordered" evidence="3">
    <location>
        <begin position="176"/>
        <end position="208"/>
    </location>
</feature>
<feature type="region of interest" description="Disordered" evidence="3">
    <location>
        <begin position="598"/>
        <end position="617"/>
    </location>
</feature>
<dbReference type="PANTHER" id="PTHR10288">
    <property type="entry name" value="KH DOMAIN CONTAINING RNA BINDING PROTEIN"/>
    <property type="match status" value="1"/>
</dbReference>
<dbReference type="Pfam" id="PF00013">
    <property type="entry name" value="KH_1"/>
    <property type="match status" value="5"/>
</dbReference>
<feature type="compositionally biased region" description="Gly residues" evidence="3">
    <location>
        <begin position="186"/>
        <end position="201"/>
    </location>
</feature>
<feature type="domain" description="K Homology" evidence="4">
    <location>
        <begin position="209"/>
        <end position="285"/>
    </location>
</feature>
<feature type="compositionally biased region" description="Low complexity" evidence="3">
    <location>
        <begin position="61"/>
        <end position="76"/>
    </location>
</feature>
<keyword evidence="2" id="KW-0694">RNA-binding</keyword>
<keyword evidence="1" id="KW-0677">Repeat</keyword>